<organism evidence="8 9">
    <name type="scientific">Janibacter indicus</name>
    <dbReference type="NCBI Taxonomy" id="857417"/>
    <lineage>
        <taxon>Bacteria</taxon>
        <taxon>Bacillati</taxon>
        <taxon>Actinomycetota</taxon>
        <taxon>Actinomycetes</taxon>
        <taxon>Micrococcales</taxon>
        <taxon>Intrasporangiaceae</taxon>
        <taxon>Janibacter</taxon>
    </lineage>
</organism>
<evidence type="ECO:0000256" key="1">
    <source>
        <dbReference type="ARBA" id="ARBA00004141"/>
    </source>
</evidence>
<feature type="transmembrane region" description="Helical" evidence="6">
    <location>
        <begin position="117"/>
        <end position="133"/>
    </location>
</feature>
<sequence length="354" mass="36747">MLVAPLLLPPLVAALLLVVSGVAKVRHPEETRSAFGELRLPRAVTRSPAPVLLPWAEIVLAVAIVVTPPPFALAVSVVVLALFVAYLVVIVRALGFGYPVTCSCFGRLGLGEVTRRTALRNVLLVVVAALGVWSATADNSVAARLLDASAQTWVWLGLVVLTVAVVVVTFGGAKGGPLTREPVTADSADSGEEADYERQPIPFAVLETEDGQTVTMHELTSSGAVLLLFLSPSCGSCLPVIERLPEWDAGLGPVSLRAVVWSPLDEAVAAQPHLAGRVLRDPDAITARIFRVGTPGAVLLGADGALAGGPVQGAEVLDFYEDVRAELVEAGVVDDGPVAPDGSATTDESVSDGR</sequence>
<feature type="transmembrane region" description="Helical" evidence="6">
    <location>
        <begin position="72"/>
        <end position="96"/>
    </location>
</feature>
<protein>
    <submittedName>
        <fullName evidence="8">Methylamine utilisation protein MauE</fullName>
    </submittedName>
</protein>
<dbReference type="InterPro" id="IPR036249">
    <property type="entry name" value="Thioredoxin-like_sf"/>
</dbReference>
<dbReference type="UniPathway" id="UPA00895"/>
<comment type="subcellular location">
    <subcellularLocation>
        <location evidence="1">Membrane</location>
        <topology evidence="1">Multi-pass membrane protein</topology>
    </subcellularLocation>
</comment>
<dbReference type="AlphaFoldDB" id="A0A1W2BBL0"/>
<dbReference type="EMBL" id="FWXN01000007">
    <property type="protein sequence ID" value="SMC70289.1"/>
    <property type="molecule type" value="Genomic_DNA"/>
</dbReference>
<dbReference type="RefSeq" id="WP_143445538.1">
    <property type="nucleotide sequence ID" value="NZ_FWXN01000007.1"/>
</dbReference>
<dbReference type="GO" id="GO:0016020">
    <property type="term" value="C:membrane"/>
    <property type="evidence" value="ECO:0007669"/>
    <property type="project" value="UniProtKB-SubCell"/>
</dbReference>
<evidence type="ECO:0000256" key="4">
    <source>
        <dbReference type="ARBA" id="ARBA00023136"/>
    </source>
</evidence>
<feature type="domain" description="Methylamine utilisation protein MauE" evidence="7">
    <location>
        <begin position="8"/>
        <end position="133"/>
    </location>
</feature>
<evidence type="ECO:0000256" key="2">
    <source>
        <dbReference type="ARBA" id="ARBA00022692"/>
    </source>
</evidence>
<feature type="transmembrane region" description="Helical" evidence="6">
    <location>
        <begin position="6"/>
        <end position="26"/>
    </location>
</feature>
<gene>
    <name evidence="8" type="ORF">SAMN06296429_107210</name>
</gene>
<evidence type="ECO:0000256" key="5">
    <source>
        <dbReference type="SAM" id="MobiDB-lite"/>
    </source>
</evidence>
<dbReference type="Gene3D" id="3.40.30.10">
    <property type="entry name" value="Glutaredoxin"/>
    <property type="match status" value="1"/>
</dbReference>
<dbReference type="SUPFAM" id="SSF52833">
    <property type="entry name" value="Thioredoxin-like"/>
    <property type="match status" value="1"/>
</dbReference>
<evidence type="ECO:0000313" key="9">
    <source>
        <dbReference type="Proteomes" id="UP000192634"/>
    </source>
</evidence>
<proteinExistence type="predicted"/>
<evidence type="ECO:0000313" key="8">
    <source>
        <dbReference type="EMBL" id="SMC70289.1"/>
    </source>
</evidence>
<reference evidence="8 9" key="1">
    <citation type="submission" date="2017-04" db="EMBL/GenBank/DDBJ databases">
        <authorList>
            <person name="Afonso C.L."/>
            <person name="Miller P.J."/>
            <person name="Scott M.A."/>
            <person name="Spackman E."/>
            <person name="Goraichik I."/>
            <person name="Dimitrov K.M."/>
            <person name="Suarez D.L."/>
            <person name="Swayne D.E."/>
        </authorList>
    </citation>
    <scope>NUCLEOTIDE SEQUENCE [LARGE SCALE GENOMIC DNA]</scope>
    <source>
        <strain evidence="8 9">CGMCC 1.12511</strain>
    </source>
</reference>
<feature type="transmembrane region" description="Helical" evidence="6">
    <location>
        <begin position="47"/>
        <end position="66"/>
    </location>
</feature>
<dbReference type="Proteomes" id="UP000192634">
    <property type="component" value="Unassembled WGS sequence"/>
</dbReference>
<evidence type="ECO:0000256" key="6">
    <source>
        <dbReference type="SAM" id="Phobius"/>
    </source>
</evidence>
<feature type="region of interest" description="Disordered" evidence="5">
    <location>
        <begin position="332"/>
        <end position="354"/>
    </location>
</feature>
<dbReference type="InterPro" id="IPR009908">
    <property type="entry name" value="Methylamine_util_MauE"/>
</dbReference>
<keyword evidence="4 6" id="KW-0472">Membrane</keyword>
<evidence type="ECO:0000256" key="3">
    <source>
        <dbReference type="ARBA" id="ARBA00022989"/>
    </source>
</evidence>
<keyword evidence="2 6" id="KW-0812">Transmembrane</keyword>
<dbReference type="GO" id="GO:0030416">
    <property type="term" value="P:methylamine metabolic process"/>
    <property type="evidence" value="ECO:0007669"/>
    <property type="project" value="InterPro"/>
</dbReference>
<dbReference type="OrthoDB" id="5006039at2"/>
<evidence type="ECO:0000259" key="7">
    <source>
        <dbReference type="Pfam" id="PF07291"/>
    </source>
</evidence>
<feature type="transmembrane region" description="Helical" evidence="6">
    <location>
        <begin position="153"/>
        <end position="173"/>
    </location>
</feature>
<keyword evidence="3 6" id="KW-1133">Transmembrane helix</keyword>
<accession>A0A1W2BBL0</accession>
<name>A0A1W2BBL0_9MICO</name>
<dbReference type="Pfam" id="PF07291">
    <property type="entry name" value="MauE"/>
    <property type="match status" value="1"/>
</dbReference>